<feature type="transmembrane region" description="Helical" evidence="4">
    <location>
        <begin position="12"/>
        <end position="30"/>
    </location>
</feature>
<organism evidence="5 6">
    <name type="scientific">candidate division WOR-3 bacterium 4484_100</name>
    <dbReference type="NCBI Taxonomy" id="1936077"/>
    <lineage>
        <taxon>Bacteria</taxon>
        <taxon>Bacteria division WOR-3</taxon>
    </lineage>
</organism>
<evidence type="ECO:0000256" key="3">
    <source>
        <dbReference type="ARBA" id="ARBA00022729"/>
    </source>
</evidence>
<dbReference type="GO" id="GO:0042597">
    <property type="term" value="C:periplasmic space"/>
    <property type="evidence" value="ECO:0007669"/>
    <property type="project" value="UniProtKB-SubCell"/>
</dbReference>
<keyword evidence="4" id="KW-0472">Membrane</keyword>
<name>A0A1V4QF26_UNCW3</name>
<evidence type="ECO:0000313" key="5">
    <source>
        <dbReference type="EMBL" id="OPX17960.1"/>
    </source>
</evidence>
<evidence type="ECO:0000256" key="2">
    <source>
        <dbReference type="ARBA" id="ARBA00010742"/>
    </source>
</evidence>
<reference evidence="6" key="1">
    <citation type="submission" date="2017-01" db="EMBL/GenBank/DDBJ databases">
        <title>Novel pathways for hydrocarbon cycling and metabolic interdependencies in hydrothermal sediment communities.</title>
        <authorList>
            <person name="Dombrowski N."/>
            <person name="Seitz K."/>
            <person name="Teske A."/>
            <person name="Baker B."/>
        </authorList>
    </citation>
    <scope>NUCLEOTIDE SEQUENCE [LARGE SCALE GENOMIC DNA]</scope>
</reference>
<dbReference type="PANTHER" id="PTHR30024">
    <property type="entry name" value="ALIPHATIC SULFONATES-BINDING PROTEIN-RELATED"/>
    <property type="match status" value="1"/>
</dbReference>
<evidence type="ECO:0000256" key="1">
    <source>
        <dbReference type="ARBA" id="ARBA00004418"/>
    </source>
</evidence>
<keyword evidence="4" id="KW-0812">Transmembrane</keyword>
<gene>
    <name evidence="5" type="ORF">BXT86_03655</name>
</gene>
<comment type="caution">
    <text evidence="5">The sequence shown here is derived from an EMBL/GenBank/DDBJ whole genome shotgun (WGS) entry which is preliminary data.</text>
</comment>
<keyword evidence="3" id="KW-0732">Signal</keyword>
<dbReference type="EMBL" id="MUKB01000056">
    <property type="protein sequence ID" value="OPX17960.1"/>
    <property type="molecule type" value="Genomic_DNA"/>
</dbReference>
<evidence type="ECO:0000256" key="4">
    <source>
        <dbReference type="SAM" id="Phobius"/>
    </source>
</evidence>
<keyword evidence="4" id="KW-1133">Transmembrane helix</keyword>
<comment type="subcellular location">
    <subcellularLocation>
        <location evidence="1">Periplasm</location>
    </subcellularLocation>
</comment>
<dbReference type="SUPFAM" id="SSF53850">
    <property type="entry name" value="Periplasmic binding protein-like II"/>
    <property type="match status" value="1"/>
</dbReference>
<protein>
    <recommendedName>
        <fullName evidence="7">SsuA/THI5-like domain-containing protein</fullName>
    </recommendedName>
</protein>
<dbReference type="AlphaFoldDB" id="A0A1V4QF26"/>
<sequence>MSIKARERILDVLIILGVIGLLVVVGYPMYKESLPSEVRFGVDKTFLTLPFYIAKLETTRNYFGIEKVKPIFVEINENPLDGIKEGKYDVAVVPWYYLLLNPSTDGDTVKVLAAVEIKSGQPIDGIIIPPKSKIRGLRGLRKKRLGYLVQDEYFVNLVIEDVKKDFKLTRLQYVPLEPEELATVFQDNKVDALYLLEPYRGYMLYLGNQLLIEGLISQYLMVGNFPYGAVVMRKDFVEKENRLASIRAKNAIDASISFLIKNPNLAKTYVAQINGWEVSNALLMKIRLPEYQRMAEIGIKSVEKLQTVMVQRGLGACSIKPTEFIFERADFVR</sequence>
<dbReference type="Proteomes" id="UP000191663">
    <property type="component" value="Unassembled WGS sequence"/>
</dbReference>
<evidence type="ECO:0000313" key="6">
    <source>
        <dbReference type="Proteomes" id="UP000191663"/>
    </source>
</evidence>
<proteinExistence type="inferred from homology"/>
<dbReference type="PANTHER" id="PTHR30024:SF47">
    <property type="entry name" value="TAURINE-BINDING PERIPLASMIC PROTEIN"/>
    <property type="match status" value="1"/>
</dbReference>
<dbReference type="Gene3D" id="3.40.190.10">
    <property type="entry name" value="Periplasmic binding protein-like II"/>
    <property type="match status" value="1"/>
</dbReference>
<comment type="similarity">
    <text evidence="2">Belongs to the bacterial solute-binding protein SsuA/TauA family.</text>
</comment>
<evidence type="ECO:0008006" key="7">
    <source>
        <dbReference type="Google" id="ProtNLM"/>
    </source>
</evidence>
<accession>A0A1V4QF26</accession>